<evidence type="ECO:0000256" key="5">
    <source>
        <dbReference type="ARBA" id="ARBA00043866"/>
    </source>
</evidence>
<reference evidence="13" key="1">
    <citation type="submission" date="2022-11" db="UniProtKB">
        <authorList>
            <consortium name="WormBaseParasite"/>
        </authorList>
    </citation>
    <scope>IDENTIFICATION</scope>
</reference>
<feature type="compositionally biased region" description="Low complexity" evidence="9">
    <location>
        <begin position="689"/>
        <end position="698"/>
    </location>
</feature>
<feature type="coiled-coil region" evidence="8">
    <location>
        <begin position="746"/>
        <end position="803"/>
    </location>
</feature>
<keyword evidence="8" id="KW-0175">Coiled coil</keyword>
<dbReference type="SMART" id="SM00356">
    <property type="entry name" value="ZnF_C3H1"/>
    <property type="match status" value="1"/>
</dbReference>
<keyword evidence="3 7" id="KW-0862">Zinc</keyword>
<dbReference type="GO" id="GO:0005634">
    <property type="term" value="C:nucleus"/>
    <property type="evidence" value="ECO:0007669"/>
    <property type="project" value="TreeGrafter"/>
</dbReference>
<dbReference type="InterPro" id="IPR002483">
    <property type="entry name" value="PWI_dom"/>
</dbReference>
<evidence type="ECO:0000313" key="12">
    <source>
        <dbReference type="Proteomes" id="UP000887561"/>
    </source>
</evidence>
<comment type="function">
    <text evidence="5">May be involved in the turnover of nuclear polyadenylated (pA+) RNA.</text>
</comment>
<feature type="region of interest" description="Disordered" evidence="9">
    <location>
        <begin position="337"/>
        <end position="379"/>
    </location>
</feature>
<dbReference type="InterPro" id="IPR035979">
    <property type="entry name" value="RBD_domain_sf"/>
</dbReference>
<keyword evidence="1 7" id="KW-0479">Metal-binding</keyword>
<dbReference type="PANTHER" id="PTHR14398">
    <property type="entry name" value="RNA RECOGNITION RRM/RNP DOMAIN"/>
    <property type="match status" value="1"/>
</dbReference>
<dbReference type="SUPFAM" id="SSF90229">
    <property type="entry name" value="CCCH zinc finger"/>
    <property type="match status" value="1"/>
</dbReference>
<dbReference type="GO" id="GO:0008270">
    <property type="term" value="F:zinc ion binding"/>
    <property type="evidence" value="ECO:0007669"/>
    <property type="project" value="UniProtKB-KW"/>
</dbReference>
<feature type="compositionally biased region" description="Basic and acidic residues" evidence="9">
    <location>
        <begin position="196"/>
        <end position="209"/>
    </location>
</feature>
<dbReference type="InterPro" id="IPR045137">
    <property type="entry name" value="RBM26/27"/>
</dbReference>
<feature type="compositionally biased region" description="Low complexity" evidence="9">
    <location>
        <begin position="170"/>
        <end position="183"/>
    </location>
</feature>
<feature type="region of interest" description="Disordered" evidence="9">
    <location>
        <begin position="676"/>
        <end position="698"/>
    </location>
</feature>
<keyword evidence="2 7" id="KW-0863">Zinc-finger</keyword>
<dbReference type="CDD" id="cd12257">
    <property type="entry name" value="RRM1_RBM26_like"/>
    <property type="match status" value="1"/>
</dbReference>
<proteinExistence type="predicted"/>
<keyword evidence="12" id="KW-1185">Reference proteome</keyword>
<dbReference type="InterPro" id="IPR000504">
    <property type="entry name" value="RRM_dom"/>
</dbReference>
<feature type="domain" description="RRM" evidence="10">
    <location>
        <begin position="533"/>
        <end position="607"/>
    </location>
</feature>
<evidence type="ECO:0000313" key="13">
    <source>
        <dbReference type="WBParaSite" id="scaffold2297_cov206.g4607"/>
    </source>
</evidence>
<feature type="compositionally biased region" description="Basic and acidic residues" evidence="9">
    <location>
        <begin position="128"/>
        <end position="138"/>
    </location>
</feature>
<evidence type="ECO:0000256" key="4">
    <source>
        <dbReference type="ARBA" id="ARBA00022884"/>
    </source>
</evidence>
<accession>A0A915LY70</accession>
<keyword evidence="4 6" id="KW-0694">RNA-binding</keyword>
<dbReference type="InterPro" id="IPR036855">
    <property type="entry name" value="Znf_CCCH_sf"/>
</dbReference>
<name>A0A915LY70_MELJA</name>
<evidence type="ECO:0000256" key="7">
    <source>
        <dbReference type="PROSITE-ProRule" id="PRU00723"/>
    </source>
</evidence>
<evidence type="ECO:0000256" key="2">
    <source>
        <dbReference type="ARBA" id="ARBA00022771"/>
    </source>
</evidence>
<feature type="compositionally biased region" description="Polar residues" evidence="9">
    <location>
        <begin position="142"/>
        <end position="152"/>
    </location>
</feature>
<evidence type="ECO:0000256" key="8">
    <source>
        <dbReference type="SAM" id="Coils"/>
    </source>
</evidence>
<feature type="region of interest" description="Disordered" evidence="9">
    <location>
        <begin position="611"/>
        <end position="642"/>
    </location>
</feature>
<dbReference type="FunFam" id="3.30.70.330:FF:000208">
    <property type="entry name" value="RNA-binding protein 27 isoform X2"/>
    <property type="match status" value="1"/>
</dbReference>
<dbReference type="GO" id="GO:0003723">
    <property type="term" value="F:RNA binding"/>
    <property type="evidence" value="ECO:0007669"/>
    <property type="project" value="UniProtKB-UniRule"/>
</dbReference>
<dbReference type="Pfam" id="PF00076">
    <property type="entry name" value="RRM_1"/>
    <property type="match status" value="1"/>
</dbReference>
<dbReference type="SMART" id="SM00360">
    <property type="entry name" value="RRM"/>
    <property type="match status" value="1"/>
</dbReference>
<evidence type="ECO:0000256" key="1">
    <source>
        <dbReference type="ARBA" id="ARBA00022723"/>
    </source>
</evidence>
<feature type="region of interest" description="Disordered" evidence="9">
    <location>
        <begin position="113"/>
        <end position="262"/>
    </location>
</feature>
<dbReference type="WBParaSite" id="scaffold2297_cov206.g4607">
    <property type="protein sequence ID" value="scaffold2297_cov206.g4607"/>
    <property type="gene ID" value="scaffold2297_cov206.g4607"/>
</dbReference>
<dbReference type="PANTHER" id="PTHR14398:SF0">
    <property type="entry name" value="ZINC FINGER PROTEIN SWM"/>
    <property type="match status" value="1"/>
</dbReference>
<organism evidence="12 13">
    <name type="scientific">Meloidogyne javanica</name>
    <name type="common">Root-knot nematode worm</name>
    <dbReference type="NCBI Taxonomy" id="6303"/>
    <lineage>
        <taxon>Eukaryota</taxon>
        <taxon>Metazoa</taxon>
        <taxon>Ecdysozoa</taxon>
        <taxon>Nematoda</taxon>
        <taxon>Chromadorea</taxon>
        <taxon>Rhabditida</taxon>
        <taxon>Tylenchina</taxon>
        <taxon>Tylenchomorpha</taxon>
        <taxon>Tylenchoidea</taxon>
        <taxon>Meloidogynidae</taxon>
        <taxon>Meloidogyninae</taxon>
        <taxon>Meloidogyne</taxon>
        <taxon>Meloidogyne incognita group</taxon>
    </lineage>
</organism>
<feature type="compositionally biased region" description="Low complexity" evidence="9">
    <location>
        <begin position="352"/>
        <end position="361"/>
    </location>
</feature>
<feature type="compositionally biased region" description="Basic and acidic residues" evidence="9">
    <location>
        <begin position="239"/>
        <end position="255"/>
    </location>
</feature>
<dbReference type="Gene3D" id="1.20.1390.10">
    <property type="entry name" value="PWI domain"/>
    <property type="match status" value="1"/>
</dbReference>
<dbReference type="PROSITE" id="PS50103">
    <property type="entry name" value="ZF_C3H1"/>
    <property type="match status" value="1"/>
</dbReference>
<dbReference type="InterPro" id="IPR012677">
    <property type="entry name" value="Nucleotide-bd_a/b_plait_sf"/>
</dbReference>
<evidence type="ECO:0000256" key="3">
    <source>
        <dbReference type="ARBA" id="ARBA00022833"/>
    </source>
</evidence>
<feature type="compositionally biased region" description="Low complexity" evidence="9">
    <location>
        <begin position="621"/>
        <end position="635"/>
    </location>
</feature>
<dbReference type="Gene3D" id="3.30.70.330">
    <property type="match status" value="1"/>
</dbReference>
<evidence type="ECO:0000256" key="6">
    <source>
        <dbReference type="PROSITE-ProRule" id="PRU00176"/>
    </source>
</evidence>
<protein>
    <submittedName>
        <fullName evidence="13">C3H1-type domain-containing protein</fullName>
    </submittedName>
</protein>
<dbReference type="Proteomes" id="UP000887561">
    <property type="component" value="Unplaced"/>
</dbReference>
<feature type="compositionally biased region" description="Basic and acidic residues" evidence="9">
    <location>
        <begin position="153"/>
        <end position="169"/>
    </location>
</feature>
<dbReference type="Pfam" id="PF01480">
    <property type="entry name" value="PWI"/>
    <property type="match status" value="1"/>
</dbReference>
<evidence type="ECO:0000256" key="9">
    <source>
        <dbReference type="SAM" id="MobiDB-lite"/>
    </source>
</evidence>
<dbReference type="SUPFAM" id="SSF54928">
    <property type="entry name" value="RNA-binding domain, RBD"/>
    <property type="match status" value="1"/>
</dbReference>
<sequence>MIIQDENRLKTWISHIVEDISDAEPDALAKYVIALVKKPLAENVLEELCLEKLSVFLQSHTEPFVNQLFATLRSEKYLNQKEDVVTAAGAKEEYVKEQVEQIKQDEDAITAETDELVLTDPDSPEQVPVEKKKEDHQKKTQTRASGMVTSSKSTRDEHRVDKGKTDKSSPHSGSKSSRSPTGRPFRKRISPPRSNSAERRGGGGAERRVSPVTRRRVVIGRETGNSSSGAPSMRVTTRHYRETRRARSKSRERSRSPVHVSRKEKRLVADFDLRSLRRHRCRDFHEKGFCMRGDGCPYDHGPVSLFLMMYPNRLLKDPVVADATALEKIVRASGSVFDTSSSYGVNPPPPGLESSGSSGKPLSGGGSISEGYNPEAPALTTPAMSSIDFSVPPPPILPHQIRTATSLSASQHLIYPPGTIPPPQQQLPTEIMNAAVASLLPSSFGGGTTSTGGFVHFRSSQISGGQDASATVTSLTASTLPTQTTAIYGSQTSGGVGQNIPGFGTTNSGGGMTMRGGRFKPYSFPANRNQTSRSLLVKKIPQDLNKIAQLDQHFSRFGQITNIQVQYEGRPDTALVTFKTRRDAMAAYKSVEPILNNRFIKIFWQNDKNASTTDDGNAGMTENTNPNTTSTGGPTIPLSKRPVLRPLGTYKKTFIKPQTVSTTIEESAHAVDHAEGLEGNESLAKTSQSTTTNSPTIVTSSVSTTSITSQAKSRAGTFAKLGKRKSMDRDVLSRLKELQRMKTGLYAKLVEQQKTLLEKLKGTEDKEYRKRLIALVKKSESTSQGTKTELEQLANKIRIVEQRQTGKQLRMTSNLVLTNENTIGHDGSKLATEAAPIGNSPPKTPNKKLFKLCRVVYALNCPQEQAEKLIVYMEKFGDLFDYDINTEPMVFTYKDPMSAQKAVSYATTSPFPNANITIEWAPVSKSVSNGQPIIPDGERKPSEQLLLKGINYSTDAFIWENGYKINSEETMENYLNETVLTLNRGQRSDNLKVITPFVQKKTVILTAYYEGPCGVHSVLIEYSYNPSYVIRYD</sequence>
<dbReference type="AlphaFoldDB" id="A0A915LY70"/>
<evidence type="ECO:0000259" key="10">
    <source>
        <dbReference type="PROSITE" id="PS50102"/>
    </source>
</evidence>
<dbReference type="PROSITE" id="PS50102">
    <property type="entry name" value="RRM"/>
    <property type="match status" value="1"/>
</dbReference>
<feature type="zinc finger region" description="C3H1-type" evidence="7">
    <location>
        <begin position="275"/>
        <end position="303"/>
    </location>
</feature>
<feature type="domain" description="C3H1-type" evidence="11">
    <location>
        <begin position="275"/>
        <end position="303"/>
    </location>
</feature>
<dbReference type="InterPro" id="IPR000571">
    <property type="entry name" value="Znf_CCCH"/>
</dbReference>
<evidence type="ECO:0000259" key="11">
    <source>
        <dbReference type="PROSITE" id="PS50103"/>
    </source>
</evidence>